<dbReference type="InterPro" id="IPR036291">
    <property type="entry name" value="NAD(P)-bd_dom_sf"/>
</dbReference>
<dbReference type="EMBL" id="JBBUTF010000002">
    <property type="protein sequence ID" value="MEK8024504.1"/>
    <property type="molecule type" value="Genomic_DNA"/>
</dbReference>
<dbReference type="Pfam" id="PF00389">
    <property type="entry name" value="2-Hacid_dh"/>
    <property type="match status" value="1"/>
</dbReference>
<name>A0ABU9B3R0_9BURK</name>
<dbReference type="PANTHER" id="PTHR10996:SF178">
    <property type="entry name" value="2-HYDROXYACID DEHYDROGENASE YGL185C-RELATED"/>
    <property type="match status" value="1"/>
</dbReference>
<protein>
    <submittedName>
        <fullName evidence="6">2-hydroxyacid dehydrogenase</fullName>
    </submittedName>
</protein>
<evidence type="ECO:0000256" key="3">
    <source>
        <dbReference type="RuleBase" id="RU003719"/>
    </source>
</evidence>
<comment type="caution">
    <text evidence="6">The sequence shown here is derived from an EMBL/GenBank/DDBJ whole genome shotgun (WGS) entry which is preliminary data.</text>
</comment>
<evidence type="ECO:0000259" key="4">
    <source>
        <dbReference type="Pfam" id="PF00389"/>
    </source>
</evidence>
<dbReference type="RefSeq" id="WP_341372287.1">
    <property type="nucleotide sequence ID" value="NZ_JBBUTF010000002.1"/>
</dbReference>
<dbReference type="PANTHER" id="PTHR10996">
    <property type="entry name" value="2-HYDROXYACID DEHYDROGENASE-RELATED"/>
    <property type="match status" value="1"/>
</dbReference>
<keyword evidence="7" id="KW-1185">Reference proteome</keyword>
<sequence length="340" mass="35332">MTDAPNGPIDLLAVNATSPLLAPQLQRHFRVHDRLHLQADAAAFDAVAPHIRAISASGESRVDAALIARLPALEIISVMGVGYDGIDVAAARARGITVTHTPDVLNDDVADLALALMLATTRRIPQADAHVRSGRWAADGPMPLARKLSGSRLGLLGIGRIGQAIAQRAQAFGMTVAYHARSRRAELPWDFEADAAALAARSDLLVVITPGGAATRHLVDARVLAALGRSSAAGGILINVARGSVVDEAALIDALEHGVIPAAGLDVFADEPNVPERLRALPQVVLSPHIGSATQDTRQAMADLTLANLAAHFAGQVLPSPVPECRDPAAANPEAAPRAV</sequence>
<gene>
    <name evidence="6" type="ORF">AACH11_00805</name>
</gene>
<keyword evidence="2" id="KW-0520">NAD</keyword>
<feature type="domain" description="D-isomer specific 2-hydroxyacid dehydrogenase catalytic" evidence="4">
    <location>
        <begin position="25"/>
        <end position="322"/>
    </location>
</feature>
<keyword evidence="1 3" id="KW-0560">Oxidoreductase</keyword>
<dbReference type="SUPFAM" id="SSF51735">
    <property type="entry name" value="NAD(P)-binding Rossmann-fold domains"/>
    <property type="match status" value="1"/>
</dbReference>
<evidence type="ECO:0000313" key="7">
    <source>
        <dbReference type="Proteomes" id="UP001368500"/>
    </source>
</evidence>
<dbReference type="InterPro" id="IPR006140">
    <property type="entry name" value="D-isomer_DH_NAD-bd"/>
</dbReference>
<comment type="similarity">
    <text evidence="3">Belongs to the D-isomer specific 2-hydroxyacid dehydrogenase family.</text>
</comment>
<dbReference type="InterPro" id="IPR006139">
    <property type="entry name" value="D-isomer_2_OHA_DH_cat_dom"/>
</dbReference>
<dbReference type="CDD" id="cd12156">
    <property type="entry name" value="HPPR"/>
    <property type="match status" value="1"/>
</dbReference>
<evidence type="ECO:0000256" key="1">
    <source>
        <dbReference type="ARBA" id="ARBA00023002"/>
    </source>
</evidence>
<dbReference type="Pfam" id="PF02826">
    <property type="entry name" value="2-Hacid_dh_C"/>
    <property type="match status" value="1"/>
</dbReference>
<organism evidence="6 7">
    <name type="scientific">Pseudaquabacterium rugosum</name>
    <dbReference type="NCBI Taxonomy" id="2984194"/>
    <lineage>
        <taxon>Bacteria</taxon>
        <taxon>Pseudomonadati</taxon>
        <taxon>Pseudomonadota</taxon>
        <taxon>Betaproteobacteria</taxon>
        <taxon>Burkholderiales</taxon>
        <taxon>Sphaerotilaceae</taxon>
        <taxon>Pseudaquabacterium</taxon>
    </lineage>
</organism>
<dbReference type="Proteomes" id="UP001368500">
    <property type="component" value="Unassembled WGS sequence"/>
</dbReference>
<evidence type="ECO:0000313" key="6">
    <source>
        <dbReference type="EMBL" id="MEK8024504.1"/>
    </source>
</evidence>
<dbReference type="SUPFAM" id="SSF52283">
    <property type="entry name" value="Formate/glycerate dehydrogenase catalytic domain-like"/>
    <property type="match status" value="1"/>
</dbReference>
<reference evidence="6 7" key="1">
    <citation type="submission" date="2024-04" db="EMBL/GenBank/DDBJ databases">
        <title>Novel species of the genus Ideonella isolated from streams.</title>
        <authorList>
            <person name="Lu H."/>
        </authorList>
    </citation>
    <scope>NUCLEOTIDE SEQUENCE [LARGE SCALE GENOMIC DNA]</scope>
    <source>
        <strain evidence="6 7">BYS139W</strain>
    </source>
</reference>
<proteinExistence type="inferred from homology"/>
<dbReference type="InterPro" id="IPR050223">
    <property type="entry name" value="D-isomer_2-hydroxyacid_DH"/>
</dbReference>
<dbReference type="Gene3D" id="3.40.50.720">
    <property type="entry name" value="NAD(P)-binding Rossmann-like Domain"/>
    <property type="match status" value="2"/>
</dbReference>
<feature type="domain" description="D-isomer specific 2-hydroxyacid dehydrogenase NAD-binding" evidence="5">
    <location>
        <begin position="114"/>
        <end position="291"/>
    </location>
</feature>
<evidence type="ECO:0000256" key="2">
    <source>
        <dbReference type="ARBA" id="ARBA00023027"/>
    </source>
</evidence>
<accession>A0ABU9B3R0</accession>
<evidence type="ECO:0000259" key="5">
    <source>
        <dbReference type="Pfam" id="PF02826"/>
    </source>
</evidence>